<dbReference type="InterPro" id="IPR017516">
    <property type="entry name" value="AbrB_dup"/>
</dbReference>
<dbReference type="Proteomes" id="UP000610527">
    <property type="component" value="Unassembled WGS sequence"/>
</dbReference>
<keyword evidence="1" id="KW-0472">Membrane</keyword>
<dbReference type="Pfam" id="PF05145">
    <property type="entry name" value="AbrB"/>
    <property type="match status" value="1"/>
</dbReference>
<feature type="transmembrane region" description="Helical" evidence="1">
    <location>
        <begin position="84"/>
        <end position="105"/>
    </location>
</feature>
<accession>A0ABX2LLK2</accession>
<dbReference type="NCBIfam" id="TIGR03082">
    <property type="entry name" value="Gneg_AbrB_dup"/>
    <property type="match status" value="2"/>
</dbReference>
<feature type="transmembrane region" description="Helical" evidence="1">
    <location>
        <begin position="5"/>
        <end position="22"/>
    </location>
</feature>
<dbReference type="InterPro" id="IPR007820">
    <property type="entry name" value="AbrB_fam"/>
</dbReference>
<comment type="caution">
    <text evidence="2">The sequence shown here is derived from an EMBL/GenBank/DDBJ whole genome shotgun (WGS) entry which is preliminary data.</text>
</comment>
<protein>
    <submittedName>
        <fullName evidence="2">AbrB family transcriptional regulator</fullName>
    </submittedName>
</protein>
<keyword evidence="3" id="KW-1185">Reference proteome</keyword>
<evidence type="ECO:0000313" key="3">
    <source>
        <dbReference type="Proteomes" id="UP000610527"/>
    </source>
</evidence>
<feature type="transmembrane region" description="Helical" evidence="1">
    <location>
        <begin position="138"/>
        <end position="164"/>
    </location>
</feature>
<feature type="transmembrane region" description="Helical" evidence="1">
    <location>
        <begin position="28"/>
        <end position="46"/>
    </location>
</feature>
<reference evidence="2 3" key="1">
    <citation type="submission" date="2020-06" db="EMBL/GenBank/DDBJ databases">
        <title>Staphylococcus borealis sp. nov. -A novel member of the Staphylococcaceae family isolated from skin and blood in humans.</title>
        <authorList>
            <person name="Pain M."/>
            <person name="Wolden R."/>
            <person name="Jaen-Luchoro D."/>
            <person name="Salva-Serra F."/>
            <person name="Iglesias B.P."/>
            <person name="Karlsson R."/>
            <person name="Klingenberg C."/>
            <person name="Cavanagh J.P."/>
        </authorList>
    </citation>
    <scope>NUCLEOTIDE SEQUENCE [LARGE SCALE GENOMIC DNA]</scope>
    <source>
        <strain evidence="2 3">58-22</strain>
    </source>
</reference>
<organism evidence="2 3">
    <name type="scientific">Staphylococcus borealis</name>
    <dbReference type="NCBI Taxonomy" id="2742203"/>
    <lineage>
        <taxon>Bacteria</taxon>
        <taxon>Bacillati</taxon>
        <taxon>Bacillota</taxon>
        <taxon>Bacilli</taxon>
        <taxon>Bacillales</taxon>
        <taxon>Staphylococcaceae</taxon>
        <taxon>Staphylococcus</taxon>
    </lineage>
</organism>
<keyword evidence="1" id="KW-0812">Transmembrane</keyword>
<name>A0ABX2LLK2_9STAP</name>
<feature type="transmembrane region" description="Helical" evidence="1">
    <location>
        <begin position="265"/>
        <end position="286"/>
    </location>
</feature>
<dbReference type="GeneID" id="74186027"/>
<evidence type="ECO:0000256" key="1">
    <source>
        <dbReference type="SAM" id="Phobius"/>
    </source>
</evidence>
<feature type="transmembrane region" description="Helical" evidence="1">
    <location>
        <begin position="298"/>
        <end position="317"/>
    </location>
</feature>
<feature type="transmembrane region" description="Helical" evidence="1">
    <location>
        <begin position="53"/>
        <end position="72"/>
    </location>
</feature>
<gene>
    <name evidence="2" type="ORF">HUN84_06700</name>
</gene>
<dbReference type="PANTHER" id="PTHR38457">
    <property type="entry name" value="REGULATOR ABRB-RELATED"/>
    <property type="match status" value="1"/>
</dbReference>
<dbReference type="PIRSF" id="PIRSF038991">
    <property type="entry name" value="Protein_AbrB"/>
    <property type="match status" value="1"/>
</dbReference>
<dbReference type="EMBL" id="JABVEG010000003">
    <property type="protein sequence ID" value="NUI82446.1"/>
    <property type="molecule type" value="Genomic_DNA"/>
</dbReference>
<dbReference type="RefSeq" id="WP_053029586.1">
    <property type="nucleotide sequence ID" value="NZ_CUEE01000003.1"/>
</dbReference>
<sequence length="358" mass="39816">MKKIWINNFILLVTAIVISLILHVAHILLPFMFGPIIASIIVIKVFKLEVKWPFWFSQIGLILLGVQIGSTFTTEVLHDINDDWLTIIIVTLLLIILSLLIAFFFKKIANVNTETAILSVIPGALSQMLIMAEENKNANILVVSLTQTSRVIFVVILVPMISYFFSSHGDNGVTPLKAPPLTEVLNLSQVILLVCCIAIVYSFMAKINFPTKQLLAPILVLVIWNLTTQHIFTLDNYILASAQVIYMIRIGLQIANLLSDLKGRIAVAIIYQNVFLIIGSFIMVYVVHLFTNNNINELFLGGAPGGMSQIVLVAMATGADVAMISSFHIFRIFFILFVVAPIIGFFLRGGISKFLKKR</sequence>
<feature type="transmembrane region" description="Helical" evidence="1">
    <location>
        <begin position="329"/>
        <end position="351"/>
    </location>
</feature>
<feature type="transmembrane region" description="Helical" evidence="1">
    <location>
        <begin position="184"/>
        <end position="202"/>
    </location>
</feature>
<evidence type="ECO:0000313" key="2">
    <source>
        <dbReference type="EMBL" id="NUI82446.1"/>
    </source>
</evidence>
<proteinExistence type="predicted"/>
<dbReference type="PANTHER" id="PTHR38457:SF1">
    <property type="entry name" value="REGULATOR ABRB-RELATED"/>
    <property type="match status" value="1"/>
</dbReference>
<feature type="transmembrane region" description="Helical" evidence="1">
    <location>
        <begin position="214"/>
        <end position="232"/>
    </location>
</feature>
<keyword evidence="1" id="KW-1133">Transmembrane helix</keyword>